<name>A0A2I1G8X6_9GLOM</name>
<dbReference type="Proteomes" id="UP000234323">
    <property type="component" value="Unassembled WGS sequence"/>
</dbReference>
<dbReference type="EMBL" id="LLXI01000230">
    <property type="protein sequence ID" value="PKY43031.1"/>
    <property type="molecule type" value="Genomic_DNA"/>
</dbReference>
<evidence type="ECO:0008006" key="3">
    <source>
        <dbReference type="Google" id="ProtNLM"/>
    </source>
</evidence>
<dbReference type="Gene3D" id="1.25.40.10">
    <property type="entry name" value="Tetratricopeptide repeat domain"/>
    <property type="match status" value="1"/>
</dbReference>
<comment type="caution">
    <text evidence="1">The sequence shown here is derived from an EMBL/GenBank/DDBJ whole genome shotgun (WGS) entry which is preliminary data.</text>
</comment>
<dbReference type="InterPro" id="IPR011990">
    <property type="entry name" value="TPR-like_helical_dom_sf"/>
</dbReference>
<keyword evidence="2" id="KW-1185">Reference proteome</keyword>
<evidence type="ECO:0000313" key="1">
    <source>
        <dbReference type="EMBL" id="PKY43031.1"/>
    </source>
</evidence>
<evidence type="ECO:0000313" key="2">
    <source>
        <dbReference type="Proteomes" id="UP000234323"/>
    </source>
</evidence>
<dbReference type="InterPro" id="IPR011009">
    <property type="entry name" value="Kinase-like_dom_sf"/>
</dbReference>
<protein>
    <recommendedName>
        <fullName evidence="3">Serine-threonine/tyrosine-protein kinase catalytic domain-containing protein</fullName>
    </recommendedName>
</protein>
<reference evidence="1 2" key="1">
    <citation type="submission" date="2015-10" db="EMBL/GenBank/DDBJ databases">
        <title>Genome analyses suggest a sexual origin of heterokaryosis in a supposedly ancient asexual fungus.</title>
        <authorList>
            <person name="Ropars J."/>
            <person name="Sedzielewska K."/>
            <person name="Noel J."/>
            <person name="Charron P."/>
            <person name="Farinelli L."/>
            <person name="Marton T."/>
            <person name="Kruger M."/>
            <person name="Pelin A."/>
            <person name="Brachmann A."/>
            <person name="Corradi N."/>
        </authorList>
    </citation>
    <scope>NUCLEOTIDE SEQUENCE [LARGE SCALE GENOMIC DNA]</scope>
    <source>
        <strain evidence="1 2">A4</strain>
    </source>
</reference>
<proteinExistence type="predicted"/>
<accession>A0A2I1G8X6</accession>
<sequence length="120" mass="13870">MEIINGKRESPIPNTPIGYINIYTVCWQNNPNNRPDMQKVFSDLKSINLNTNDVEAFELYKEVAEKDEIVAINNFGNCYENRIVNEKEKIRAFELYKEAVKKGVIEAINNLALTIFIPYP</sequence>
<organism evidence="1 2">
    <name type="scientific">Rhizophagus irregularis</name>
    <dbReference type="NCBI Taxonomy" id="588596"/>
    <lineage>
        <taxon>Eukaryota</taxon>
        <taxon>Fungi</taxon>
        <taxon>Fungi incertae sedis</taxon>
        <taxon>Mucoromycota</taxon>
        <taxon>Glomeromycotina</taxon>
        <taxon>Glomeromycetes</taxon>
        <taxon>Glomerales</taxon>
        <taxon>Glomeraceae</taxon>
        <taxon>Rhizophagus</taxon>
    </lineage>
</organism>
<dbReference type="SUPFAM" id="SSF81901">
    <property type="entry name" value="HCP-like"/>
    <property type="match status" value="1"/>
</dbReference>
<dbReference type="SUPFAM" id="SSF56112">
    <property type="entry name" value="Protein kinase-like (PK-like)"/>
    <property type="match status" value="1"/>
</dbReference>
<gene>
    <name evidence="1" type="ORF">RhiirA4_456958</name>
</gene>
<dbReference type="AlphaFoldDB" id="A0A2I1G8X6"/>